<comment type="caution">
    <text evidence="4">The sequence shown here is derived from an EMBL/GenBank/DDBJ whole genome shotgun (WGS) entry which is preliminary data.</text>
</comment>
<proteinExistence type="predicted"/>
<dbReference type="EMBL" id="JAANHS010000001">
    <property type="protein sequence ID" value="NHB75524.1"/>
    <property type="molecule type" value="Genomic_DNA"/>
</dbReference>
<feature type="region of interest" description="Disordered" evidence="2">
    <location>
        <begin position="334"/>
        <end position="353"/>
    </location>
</feature>
<protein>
    <submittedName>
        <fullName evidence="4">AsmA family protein</fullName>
    </submittedName>
</protein>
<keyword evidence="5" id="KW-1185">Reference proteome</keyword>
<reference evidence="4 5" key="1">
    <citation type="journal article" date="2022" name="Microorganisms">
        <title>Genome Sequence and Characterization of a Xanthorhodopsin-Containing, Aerobic Anoxygenic Phototrophic Rhodobacter Species, Isolated from Mesophilic Conditions at Yellowstone National Park.</title>
        <authorList>
            <person name="Kyndt J.A."/>
            <person name="Robertson S."/>
            <person name="Shoffstall I.B."/>
            <person name="Ramaley R.F."/>
            <person name="Meyer T.E."/>
        </authorList>
    </citation>
    <scope>NUCLEOTIDE SEQUENCE [LARGE SCALE GENOMIC DNA]</scope>
    <source>
        <strain evidence="4 5">M37P</strain>
    </source>
</reference>
<dbReference type="PANTHER" id="PTHR30441:SF4">
    <property type="entry name" value="PROTEIN ASMA"/>
    <property type="match status" value="1"/>
</dbReference>
<evidence type="ECO:0000259" key="3">
    <source>
        <dbReference type="Pfam" id="PF05170"/>
    </source>
</evidence>
<evidence type="ECO:0000313" key="5">
    <source>
        <dbReference type="Proteomes" id="UP001515660"/>
    </source>
</evidence>
<dbReference type="InterPro" id="IPR007844">
    <property type="entry name" value="AsmA"/>
</dbReference>
<dbReference type="PANTHER" id="PTHR30441">
    <property type="entry name" value="DUF748 DOMAIN-CONTAINING PROTEIN"/>
    <property type="match status" value="1"/>
</dbReference>
<dbReference type="InterPro" id="IPR052894">
    <property type="entry name" value="AsmA-related"/>
</dbReference>
<name>A0ABX0G3U1_9RHOB</name>
<feature type="domain" description="AsmA" evidence="3">
    <location>
        <begin position="356"/>
        <end position="536"/>
    </location>
</feature>
<evidence type="ECO:0000313" key="4">
    <source>
        <dbReference type="EMBL" id="NHB75524.1"/>
    </source>
</evidence>
<dbReference type="Pfam" id="PF05170">
    <property type="entry name" value="AsmA"/>
    <property type="match status" value="2"/>
</dbReference>
<feature type="compositionally biased region" description="Gly residues" evidence="2">
    <location>
        <begin position="338"/>
        <end position="353"/>
    </location>
</feature>
<accession>A0ABX0G3U1</accession>
<gene>
    <name evidence="4" type="ORF">G8O29_02060</name>
</gene>
<feature type="domain" description="AsmA" evidence="3">
    <location>
        <begin position="10"/>
        <end position="199"/>
    </location>
</feature>
<dbReference type="Proteomes" id="UP001515660">
    <property type="component" value="Unassembled WGS sequence"/>
</dbReference>
<evidence type="ECO:0000256" key="1">
    <source>
        <dbReference type="SAM" id="Coils"/>
    </source>
</evidence>
<dbReference type="RefSeq" id="WP_166401559.1">
    <property type="nucleotide sequence ID" value="NZ_JAANHS010000001.1"/>
</dbReference>
<feature type="coiled-coil region" evidence="1">
    <location>
        <begin position="596"/>
        <end position="670"/>
    </location>
</feature>
<keyword evidence="1" id="KW-0175">Coiled coil</keyword>
<organism evidence="4 5">
    <name type="scientific">Rhodobacter calidifons</name>
    <dbReference type="NCBI Taxonomy" id="2715277"/>
    <lineage>
        <taxon>Bacteria</taxon>
        <taxon>Pseudomonadati</taxon>
        <taxon>Pseudomonadota</taxon>
        <taxon>Alphaproteobacteria</taxon>
        <taxon>Rhodobacterales</taxon>
        <taxon>Rhodobacter group</taxon>
        <taxon>Rhodobacter</taxon>
    </lineage>
</organism>
<sequence length="675" mass="69708">MRWIVRVGVALAILVLLAFGLLAIVPSDRIAQVVSTQFEAMTGRKLEVAGEIRPRLWPSLGVTTGPVSIANAEWAESDQPLFRAENLSVDVNLGALLGGEVKILGLAADRPEINLERSRDGKANWDFAAGLPSDGTGVGAVPPPATGFTLDEGAIRGGTIRFDDRQSGRRIALDEVDARLSIPDFSGPFRLAATALSGGQKVALDLSGDVFSAFAMGRVVPIKVSLTAGGSKLGFEGRGGYAPLAAEGALVADLPDLPALGRLFGASLSRPSPGLGHDRLQASGQLTLDGSGRAFLRQATLAADANELKGDLDLTPGEARPKLKAQLTAGPISLNTGSAGGTGGGAGGGAGGGMQAEGWPEDVIDVSALGVMDAEVALTAPSVDLGVLKLGPTRALITVERSRAVFDFREAQAYGGRITGDFVVNGRGGLSVGGRLNLAGLQTQPLFADLVGWDRLVSTGDLELEFLGVGNSIAAIMKSLKGKGAITLGKGELRGLDIAGMLRTLDAGYVGEGQKTIFDGLAGTFAMEGGVLTNSDLKLVAPYLTAAGAGRIGLGERTLDYRLRPTALAAADGTGGVMVPLLITGPWAKPRFRLDLESIAREKMEAEAKAAAERLKAEAKAAEAAAKAELERRLKEELGVEVAPDDSLGAAAKRRATKALEDEARRALEEILGGN</sequence>
<evidence type="ECO:0000256" key="2">
    <source>
        <dbReference type="SAM" id="MobiDB-lite"/>
    </source>
</evidence>